<protein>
    <recommendedName>
        <fullName evidence="1">HEPN AbiU2-like domain-containing protein</fullName>
    </recommendedName>
</protein>
<feature type="domain" description="HEPN AbiU2-like" evidence="1">
    <location>
        <begin position="84"/>
        <end position="145"/>
    </location>
</feature>
<dbReference type="Pfam" id="PF18734">
    <property type="entry name" value="HEPN_AbiU2"/>
    <property type="match status" value="1"/>
</dbReference>
<evidence type="ECO:0000259" key="1">
    <source>
        <dbReference type="Pfam" id="PF18734"/>
    </source>
</evidence>
<dbReference type="EMBL" id="MHMG01000005">
    <property type="protein sequence ID" value="OGZ23847.1"/>
    <property type="molecule type" value="Genomic_DNA"/>
</dbReference>
<dbReference type="InterPro" id="IPR040704">
    <property type="entry name" value="HEPN_AbiU2"/>
</dbReference>
<reference evidence="2 3" key="1">
    <citation type="journal article" date="2016" name="Nat. Commun.">
        <title>Thousands of microbial genomes shed light on interconnected biogeochemical processes in an aquifer system.</title>
        <authorList>
            <person name="Anantharaman K."/>
            <person name="Brown C.T."/>
            <person name="Hug L.A."/>
            <person name="Sharon I."/>
            <person name="Castelle C.J."/>
            <person name="Probst A.J."/>
            <person name="Thomas B.C."/>
            <person name="Singh A."/>
            <person name="Wilkins M.J."/>
            <person name="Karaoz U."/>
            <person name="Brodie E.L."/>
            <person name="Williams K.H."/>
            <person name="Hubbard S.S."/>
            <person name="Banfield J.F."/>
        </authorList>
    </citation>
    <scope>NUCLEOTIDE SEQUENCE [LARGE SCALE GENOMIC DNA]</scope>
</reference>
<organism evidence="2 3">
    <name type="scientific">Candidatus Nealsonbacteria bacterium RIFCSPLOWO2_01_FULL_41_9</name>
    <dbReference type="NCBI Taxonomy" id="1801671"/>
    <lineage>
        <taxon>Bacteria</taxon>
        <taxon>Candidatus Nealsoniibacteriota</taxon>
    </lineage>
</organism>
<proteinExistence type="predicted"/>
<gene>
    <name evidence="2" type="ORF">A3A08_01670</name>
</gene>
<dbReference type="Proteomes" id="UP000176406">
    <property type="component" value="Unassembled WGS sequence"/>
</dbReference>
<accession>A0A1G2EDE6</accession>
<evidence type="ECO:0000313" key="3">
    <source>
        <dbReference type="Proteomes" id="UP000176406"/>
    </source>
</evidence>
<sequence>MKKDKDFDILVDKILFGYEQFCLNKILHEKVTHPYYSSFKGVWDRILISLEIGFWLELAKTFEKPNENFNKTLSIYYLPNICFKGYIRKIDKIRKLRNKAISHNDLRTLRNWQKFLAKLGLKRDDAEKIFERTIEVLDKFCTTYIDSNKSLKLRFDTIKSDIQISTEHFIKYSDRNAPIE</sequence>
<dbReference type="AlphaFoldDB" id="A0A1G2EDE6"/>
<comment type="caution">
    <text evidence="2">The sequence shown here is derived from an EMBL/GenBank/DDBJ whole genome shotgun (WGS) entry which is preliminary data.</text>
</comment>
<evidence type="ECO:0000313" key="2">
    <source>
        <dbReference type="EMBL" id="OGZ23847.1"/>
    </source>
</evidence>
<name>A0A1G2EDE6_9BACT</name>